<proteinExistence type="predicted"/>
<accession>A0ABM8V0U9</accession>
<sequence>MKKKALHLLATVVGCAGLVVVCTASWIWGNQPKVPAELLNK</sequence>
<reference evidence="1 2" key="1">
    <citation type="submission" date="2021-04" db="EMBL/GenBank/DDBJ databases">
        <authorList>
            <person name="Rakotoarivonina H."/>
        </authorList>
    </citation>
    <scope>NUCLEOTIDE SEQUENCE [LARGE SCALE GENOMIC DNA]</scope>
    <source>
        <strain evidence="1 2">XE</strain>
    </source>
</reference>
<dbReference type="PROSITE" id="PS51257">
    <property type="entry name" value="PROKAR_LIPOPROTEIN"/>
    <property type="match status" value="1"/>
</dbReference>
<name>A0ABM8V0U9_THEXY</name>
<organism evidence="1 2">
    <name type="scientific">Thermobacillus xylanilyticus</name>
    <dbReference type="NCBI Taxonomy" id="76633"/>
    <lineage>
        <taxon>Bacteria</taxon>
        <taxon>Bacillati</taxon>
        <taxon>Bacillota</taxon>
        <taxon>Bacilli</taxon>
        <taxon>Bacillales</taxon>
        <taxon>Paenibacillaceae</taxon>
        <taxon>Thermobacillus</taxon>
    </lineage>
</organism>
<dbReference type="InterPro" id="IPR009229">
    <property type="entry name" value="AgrD"/>
</dbReference>
<evidence type="ECO:0000313" key="2">
    <source>
        <dbReference type="Proteomes" id="UP000681526"/>
    </source>
</evidence>
<dbReference type="NCBIfam" id="TIGR04223">
    <property type="entry name" value="quorum_AgrD"/>
    <property type="match status" value="1"/>
</dbReference>
<evidence type="ECO:0008006" key="3">
    <source>
        <dbReference type="Google" id="ProtNLM"/>
    </source>
</evidence>
<dbReference type="RefSeq" id="WP_015253460.1">
    <property type="nucleotide sequence ID" value="NZ_CAJRAY010000018.1"/>
</dbReference>
<protein>
    <recommendedName>
        <fullName evidence="3">Cyclic lactone autoinducer peptide</fullName>
    </recommendedName>
</protein>
<comment type="caution">
    <text evidence="1">The sequence shown here is derived from an EMBL/GenBank/DDBJ whole genome shotgun (WGS) entry which is preliminary data.</text>
</comment>
<evidence type="ECO:0000313" key="1">
    <source>
        <dbReference type="EMBL" id="CAG5079889.1"/>
    </source>
</evidence>
<dbReference type="Proteomes" id="UP000681526">
    <property type="component" value="Unassembled WGS sequence"/>
</dbReference>
<gene>
    <name evidence="1" type="primary">txxe 558</name>
    <name evidence="1" type="ORF">TXXE_03490</name>
</gene>
<dbReference type="EMBL" id="CAJRAY010000018">
    <property type="protein sequence ID" value="CAG5079889.1"/>
    <property type="molecule type" value="Genomic_DNA"/>
</dbReference>
<keyword evidence="2" id="KW-1185">Reference proteome</keyword>